<accession>A0A4Q2EEC2</accession>
<evidence type="ECO:0000313" key="3">
    <source>
        <dbReference type="EMBL" id="RXW31551.1"/>
    </source>
</evidence>
<feature type="region of interest" description="Disordered" evidence="1">
    <location>
        <begin position="25"/>
        <end position="53"/>
    </location>
</feature>
<name>A0A4Q2EEC2_9ACTN</name>
<evidence type="ECO:0000256" key="2">
    <source>
        <dbReference type="SAM" id="SignalP"/>
    </source>
</evidence>
<dbReference type="AlphaFoldDB" id="A0A4Q2EEC2"/>
<proteinExistence type="predicted"/>
<feature type="signal peptide" evidence="2">
    <location>
        <begin position="1"/>
        <end position="24"/>
    </location>
</feature>
<feature type="compositionally biased region" description="Polar residues" evidence="1">
    <location>
        <begin position="32"/>
        <end position="49"/>
    </location>
</feature>
<sequence>MKTSLASLVLVAALGLAACTSVPARPVESAPAGSNQPAQSGTATPSANTPKEGVATFGSSYTWEDGLSLTLGQPAAYTPSKHAYTGSQFTHYIVIDVRLVNNTGSPWDPGIAHATLQSANQEGDQIFDSGKLPDQPHTTLLNGREASYKMAFAVADPSDLVLEFTPDWTHTSVLFHH</sequence>
<evidence type="ECO:0008006" key="5">
    <source>
        <dbReference type="Google" id="ProtNLM"/>
    </source>
</evidence>
<dbReference type="EMBL" id="PPCV01000008">
    <property type="protein sequence ID" value="RXW31551.1"/>
    <property type="molecule type" value="Genomic_DNA"/>
</dbReference>
<feature type="chain" id="PRO_5039319551" description="DUF4352 domain-containing protein" evidence="2">
    <location>
        <begin position="25"/>
        <end position="177"/>
    </location>
</feature>
<dbReference type="Proteomes" id="UP000290624">
    <property type="component" value="Unassembled WGS sequence"/>
</dbReference>
<protein>
    <recommendedName>
        <fullName evidence="5">DUF4352 domain-containing protein</fullName>
    </recommendedName>
</protein>
<keyword evidence="4" id="KW-1185">Reference proteome</keyword>
<dbReference type="RefSeq" id="WP_129459434.1">
    <property type="nucleotide sequence ID" value="NZ_PPCV01000008.1"/>
</dbReference>
<evidence type="ECO:0000313" key="4">
    <source>
        <dbReference type="Proteomes" id="UP000290624"/>
    </source>
</evidence>
<dbReference type="PROSITE" id="PS51257">
    <property type="entry name" value="PROKAR_LIPOPROTEIN"/>
    <property type="match status" value="1"/>
</dbReference>
<evidence type="ECO:0000256" key="1">
    <source>
        <dbReference type="SAM" id="MobiDB-lite"/>
    </source>
</evidence>
<dbReference type="OrthoDB" id="4484996at2"/>
<reference evidence="3 4" key="1">
    <citation type="submission" date="2018-01" db="EMBL/GenBank/DDBJ databases">
        <title>Lactibacter flavus gen. nov., sp. nov., a novel bacterium of the family Propionibacteriaceae isolated from raw milk and dairy products.</title>
        <authorList>
            <person name="Wenning M."/>
            <person name="Breitenwieser F."/>
            <person name="Huptas C."/>
            <person name="von Neubeck M."/>
            <person name="Busse H.-J."/>
            <person name="Scherer S."/>
        </authorList>
    </citation>
    <scope>NUCLEOTIDE SEQUENCE [LARGE SCALE GENOMIC DNA]</scope>
    <source>
        <strain evidence="3 4">VG341</strain>
    </source>
</reference>
<keyword evidence="2" id="KW-0732">Signal</keyword>
<comment type="caution">
    <text evidence="3">The sequence shown here is derived from an EMBL/GenBank/DDBJ whole genome shotgun (WGS) entry which is preliminary data.</text>
</comment>
<organism evidence="3 4">
    <name type="scientific">Propioniciclava flava</name>
    <dbReference type="NCBI Taxonomy" id="2072026"/>
    <lineage>
        <taxon>Bacteria</taxon>
        <taxon>Bacillati</taxon>
        <taxon>Actinomycetota</taxon>
        <taxon>Actinomycetes</taxon>
        <taxon>Propionibacteriales</taxon>
        <taxon>Propionibacteriaceae</taxon>
        <taxon>Propioniciclava</taxon>
    </lineage>
</organism>
<gene>
    <name evidence="3" type="ORF">C1706_11820</name>
</gene>